<feature type="transmembrane region" description="Helical" evidence="1">
    <location>
        <begin position="29"/>
        <end position="47"/>
    </location>
</feature>
<dbReference type="Proteomes" id="UP001500713">
    <property type="component" value="Unassembled WGS sequence"/>
</dbReference>
<evidence type="ECO:0000313" key="3">
    <source>
        <dbReference type="Proteomes" id="UP001500713"/>
    </source>
</evidence>
<feature type="transmembrane region" description="Helical" evidence="1">
    <location>
        <begin position="93"/>
        <end position="114"/>
    </location>
</feature>
<proteinExistence type="predicted"/>
<feature type="transmembrane region" description="Helical" evidence="1">
    <location>
        <begin position="59"/>
        <end position="81"/>
    </location>
</feature>
<evidence type="ECO:0008006" key="4">
    <source>
        <dbReference type="Google" id="ProtNLM"/>
    </source>
</evidence>
<dbReference type="EMBL" id="BAAAEM010000003">
    <property type="protein sequence ID" value="GAA0480053.1"/>
    <property type="molecule type" value="Genomic_DNA"/>
</dbReference>
<protein>
    <recommendedName>
        <fullName evidence="4">DUF3147 family protein</fullName>
    </recommendedName>
</protein>
<gene>
    <name evidence="2" type="ORF">GCM10009096_22540</name>
</gene>
<keyword evidence="3" id="KW-1185">Reference proteome</keyword>
<organism evidence="2 3">
    <name type="scientific">Parasphingorhabdus litoris</name>
    <dbReference type="NCBI Taxonomy" id="394733"/>
    <lineage>
        <taxon>Bacteria</taxon>
        <taxon>Pseudomonadati</taxon>
        <taxon>Pseudomonadota</taxon>
        <taxon>Alphaproteobacteria</taxon>
        <taxon>Sphingomonadales</taxon>
        <taxon>Sphingomonadaceae</taxon>
        <taxon>Parasphingorhabdus</taxon>
    </lineage>
</organism>
<dbReference type="RefSeq" id="WP_229953684.1">
    <property type="nucleotide sequence ID" value="NZ_BAAAEM010000003.1"/>
</dbReference>
<dbReference type="NCBIfam" id="NF006749">
    <property type="entry name" value="PRK09272.1-2"/>
    <property type="match status" value="1"/>
</dbReference>
<name>A0ABN1AME5_9SPHN</name>
<feature type="transmembrane region" description="Helical" evidence="1">
    <location>
        <begin position="6"/>
        <end position="22"/>
    </location>
</feature>
<sequence>MGEFAVRAIVSGVIVAIVAIIARRYPAMGALIASLPLISILAMIWLWRDTGDTELLAGHVQATFFYVIPSLPMFLIIPLMLRQGINFWASLSAGILVTILLYVATIPIAARFGIKL</sequence>
<evidence type="ECO:0000256" key="1">
    <source>
        <dbReference type="SAM" id="Phobius"/>
    </source>
</evidence>
<comment type="caution">
    <text evidence="2">The sequence shown here is derived from an EMBL/GenBank/DDBJ whole genome shotgun (WGS) entry which is preliminary data.</text>
</comment>
<keyword evidence="1" id="KW-0812">Transmembrane</keyword>
<evidence type="ECO:0000313" key="2">
    <source>
        <dbReference type="EMBL" id="GAA0480053.1"/>
    </source>
</evidence>
<keyword evidence="1" id="KW-1133">Transmembrane helix</keyword>
<dbReference type="InterPro" id="IPR058117">
    <property type="entry name" value="BV97_02767-like"/>
</dbReference>
<accession>A0ABN1AME5</accession>
<keyword evidence="1" id="KW-0472">Membrane</keyword>
<reference evidence="2 3" key="1">
    <citation type="journal article" date="2019" name="Int. J. Syst. Evol. Microbiol.">
        <title>The Global Catalogue of Microorganisms (GCM) 10K type strain sequencing project: providing services to taxonomists for standard genome sequencing and annotation.</title>
        <authorList>
            <consortium name="The Broad Institute Genomics Platform"/>
            <consortium name="The Broad Institute Genome Sequencing Center for Infectious Disease"/>
            <person name="Wu L."/>
            <person name="Ma J."/>
        </authorList>
    </citation>
    <scope>NUCLEOTIDE SEQUENCE [LARGE SCALE GENOMIC DNA]</scope>
    <source>
        <strain evidence="2 3">JCM 14162</strain>
    </source>
</reference>